<dbReference type="AlphaFoldDB" id="A0AAN7VG67"/>
<keyword evidence="1" id="KW-0175">Coiled coil</keyword>
<dbReference type="GO" id="GO:0000398">
    <property type="term" value="P:mRNA splicing, via spliceosome"/>
    <property type="evidence" value="ECO:0007669"/>
    <property type="project" value="InterPro"/>
</dbReference>
<organism evidence="3 4">
    <name type="scientific">Pyrocoelia pectoralis</name>
    <dbReference type="NCBI Taxonomy" id="417401"/>
    <lineage>
        <taxon>Eukaryota</taxon>
        <taxon>Metazoa</taxon>
        <taxon>Ecdysozoa</taxon>
        <taxon>Arthropoda</taxon>
        <taxon>Hexapoda</taxon>
        <taxon>Insecta</taxon>
        <taxon>Pterygota</taxon>
        <taxon>Neoptera</taxon>
        <taxon>Endopterygota</taxon>
        <taxon>Coleoptera</taxon>
        <taxon>Polyphaga</taxon>
        <taxon>Elateriformia</taxon>
        <taxon>Elateroidea</taxon>
        <taxon>Lampyridae</taxon>
        <taxon>Lampyrinae</taxon>
        <taxon>Pyrocoelia</taxon>
    </lineage>
</organism>
<dbReference type="InterPro" id="IPR040023">
    <property type="entry name" value="WBP4"/>
</dbReference>
<evidence type="ECO:0000256" key="1">
    <source>
        <dbReference type="SAM" id="Coils"/>
    </source>
</evidence>
<proteinExistence type="predicted"/>
<dbReference type="EMBL" id="JAVRBK010000004">
    <property type="protein sequence ID" value="KAK5644673.1"/>
    <property type="molecule type" value="Genomic_DNA"/>
</dbReference>
<dbReference type="PANTHER" id="PTHR13173:SF10">
    <property type="entry name" value="WW DOMAIN-BINDING PROTEIN 4"/>
    <property type="match status" value="1"/>
</dbReference>
<dbReference type="GO" id="GO:0071011">
    <property type="term" value="C:precatalytic spliceosome"/>
    <property type="evidence" value="ECO:0007669"/>
    <property type="project" value="TreeGrafter"/>
</dbReference>
<keyword evidence="4" id="KW-1185">Reference proteome</keyword>
<evidence type="ECO:0000313" key="4">
    <source>
        <dbReference type="Proteomes" id="UP001329430"/>
    </source>
</evidence>
<comment type="caution">
    <text evidence="3">The sequence shown here is derived from an EMBL/GenBank/DDBJ whole genome shotgun (WGS) entry which is preliminary data.</text>
</comment>
<dbReference type="PANTHER" id="PTHR13173">
    <property type="entry name" value="WW DOMAIN BINDING PROTEIN 4"/>
    <property type="match status" value="1"/>
</dbReference>
<evidence type="ECO:0000313" key="3">
    <source>
        <dbReference type="EMBL" id="KAK5644673.1"/>
    </source>
</evidence>
<reference evidence="3 4" key="1">
    <citation type="journal article" date="2024" name="Insects">
        <title>An Improved Chromosome-Level Genome Assembly of the Firefly Pyrocoelia pectoralis.</title>
        <authorList>
            <person name="Fu X."/>
            <person name="Meyer-Rochow V.B."/>
            <person name="Ballantyne L."/>
            <person name="Zhu X."/>
        </authorList>
    </citation>
    <scope>NUCLEOTIDE SEQUENCE [LARGE SCALE GENOMIC DNA]</scope>
    <source>
        <strain evidence="3">XCY_ONT2</strain>
    </source>
</reference>
<feature type="region of interest" description="Disordered" evidence="2">
    <location>
        <begin position="217"/>
        <end position="248"/>
    </location>
</feature>
<feature type="coiled-coil region" evidence="1">
    <location>
        <begin position="123"/>
        <end position="150"/>
    </location>
</feature>
<name>A0AAN7VG67_9COLE</name>
<protein>
    <submittedName>
        <fullName evidence="3">Uncharacterized protein</fullName>
    </submittedName>
</protein>
<gene>
    <name evidence="3" type="ORF">RI129_005973</name>
</gene>
<sequence>MIHKKSKRDEKETVKIDAAIQHMEMAALEAYRKDVETNPDLTSITVHKKSKGSNLTINSAKKLWHQEKSRSGQISYRNILTNEIVSTPPPEGFLTIKEVKLVSLDATKKQMDLVQRQQQIEGRVRFEELLRQDEEERARLAREKMIARRAEPLPEPVYAPIIPPGRSTPYGQWQTVEKREVKNIDWQLPQQEEYQFPVLPDPELEHEPAPKEFKEKVVESLGSGSATFNKRKINSMGRRNTRQRTDDD</sequence>
<evidence type="ECO:0000256" key="2">
    <source>
        <dbReference type="SAM" id="MobiDB-lite"/>
    </source>
</evidence>
<dbReference type="Proteomes" id="UP001329430">
    <property type="component" value="Chromosome 4"/>
</dbReference>
<accession>A0AAN7VG67</accession>
<dbReference type="GO" id="GO:0003723">
    <property type="term" value="F:RNA binding"/>
    <property type="evidence" value="ECO:0007669"/>
    <property type="project" value="TreeGrafter"/>
</dbReference>